<accession>A0A0J7BE34</accession>
<gene>
    <name evidence="1" type="ORF">CIRG_08093</name>
</gene>
<dbReference type="InterPro" id="IPR013640">
    <property type="entry name" value="Vfa1"/>
</dbReference>
<dbReference type="PANTHER" id="PTHR28218:SF1">
    <property type="entry name" value="VPS4-ASSOCIATED PROTEIN 1"/>
    <property type="match status" value="1"/>
</dbReference>
<proteinExistence type="predicted"/>
<evidence type="ECO:0000313" key="2">
    <source>
        <dbReference type="Proteomes" id="UP000054565"/>
    </source>
</evidence>
<dbReference type="EMBL" id="DS028097">
    <property type="protein sequence ID" value="KMP08412.1"/>
    <property type="molecule type" value="Genomic_DNA"/>
</dbReference>
<dbReference type="GO" id="GO:0007034">
    <property type="term" value="P:vacuolar transport"/>
    <property type="evidence" value="ECO:0007669"/>
    <property type="project" value="TreeGrafter"/>
</dbReference>
<protein>
    <submittedName>
        <fullName evidence="1">Uncharacterized protein</fullName>
    </submittedName>
</protein>
<evidence type="ECO:0000313" key="1">
    <source>
        <dbReference type="EMBL" id="KMP08412.1"/>
    </source>
</evidence>
<dbReference type="AlphaFoldDB" id="A0A0J7BE34"/>
<dbReference type="Proteomes" id="UP000054565">
    <property type="component" value="Unassembled WGS sequence"/>
</dbReference>
<sequence>MAQSLIPNRWHLRRVADSAARSCYICYKPSSSVLITPDNKINAIQATHTGGLTGEDGPRIFTLHKTIFKFCGIFYVMIKRYATCAFETEVELLRKSSVTLQDQFITAAQLRRRQPLPISSGLKTEIKWTTHHTWHRFPWLSWPAEGARCCLTRAGSALTNTIQHGWHLDSSAAGVGQVILHAQPYQTADAALAKRGNDFRFGVGDRTYLDFPP</sequence>
<organism evidence="1 2">
    <name type="scientific">Coccidioides immitis RMSCC 2394</name>
    <dbReference type="NCBI Taxonomy" id="404692"/>
    <lineage>
        <taxon>Eukaryota</taxon>
        <taxon>Fungi</taxon>
        <taxon>Dikarya</taxon>
        <taxon>Ascomycota</taxon>
        <taxon>Pezizomycotina</taxon>
        <taxon>Eurotiomycetes</taxon>
        <taxon>Eurotiomycetidae</taxon>
        <taxon>Onygenales</taxon>
        <taxon>Onygenaceae</taxon>
        <taxon>Coccidioides</taxon>
    </lineage>
</organism>
<dbReference type="PANTHER" id="PTHR28218">
    <property type="entry name" value="VPS4-ASSOCIATED PROTEIN 1"/>
    <property type="match status" value="1"/>
</dbReference>
<dbReference type="Pfam" id="PF08432">
    <property type="entry name" value="Vfa1"/>
    <property type="match status" value="1"/>
</dbReference>
<dbReference type="GO" id="GO:0005768">
    <property type="term" value="C:endosome"/>
    <property type="evidence" value="ECO:0007669"/>
    <property type="project" value="TreeGrafter"/>
</dbReference>
<dbReference type="OrthoDB" id="2158714at2759"/>
<reference evidence="2" key="1">
    <citation type="journal article" date="2010" name="Genome Res.">
        <title>Population genomic sequencing of Coccidioides fungi reveals recent hybridization and transposon control.</title>
        <authorList>
            <person name="Neafsey D.E."/>
            <person name="Barker B.M."/>
            <person name="Sharpton T.J."/>
            <person name="Stajich J.E."/>
            <person name="Park D.J."/>
            <person name="Whiston E."/>
            <person name="Hung C.-Y."/>
            <person name="McMahan C."/>
            <person name="White J."/>
            <person name="Sykes S."/>
            <person name="Heiman D."/>
            <person name="Young S."/>
            <person name="Zeng Q."/>
            <person name="Abouelleil A."/>
            <person name="Aftuck L."/>
            <person name="Bessette D."/>
            <person name="Brown A."/>
            <person name="FitzGerald M."/>
            <person name="Lui A."/>
            <person name="Macdonald J.P."/>
            <person name="Priest M."/>
            <person name="Orbach M.J."/>
            <person name="Galgiani J.N."/>
            <person name="Kirkland T.N."/>
            <person name="Cole G.T."/>
            <person name="Birren B.W."/>
            <person name="Henn M.R."/>
            <person name="Taylor J.W."/>
            <person name="Rounsley S.D."/>
        </authorList>
    </citation>
    <scope>NUCLEOTIDE SEQUENCE [LARGE SCALE GENOMIC DNA]</scope>
    <source>
        <strain evidence="2">RMSCC 2394</strain>
    </source>
</reference>
<dbReference type="STRING" id="404692.A0A0J7BE34"/>
<name>A0A0J7BE34_COCIT</name>